<feature type="compositionally biased region" description="Basic and acidic residues" evidence="5">
    <location>
        <begin position="145"/>
        <end position="160"/>
    </location>
</feature>
<keyword evidence="8" id="KW-1185">Reference proteome</keyword>
<sequence length="264" mass="28079">MLCTADVGGDGTWSCSPTVALPTGPHTVSATQADADGNVSPADSVSFTIAGATPPTGPGDTDGDGLPDGQEGALGTDPADPDTDGDGLTDGAEVNTHGTDPLDRDTDGDRITDGREVSGVRIKERFEVCGRKARTAILVRTDPLAKDTDKDGLHDGREVRGYTIKQKVRTKKKSFVIGRTRSNPRKKDTDRDGLKDKVEMTGKANKRFGKDRSDPTKCDTDKGGVRDGAEIRAKANPADWRSGPRDPRIRDGRIVSRYESFGIG</sequence>
<dbReference type="PANTHER" id="PTHR37467:SF1">
    <property type="entry name" value="EXPORTED CALCIUM-BINDING GLYCOPROTEIN"/>
    <property type="match status" value="1"/>
</dbReference>
<keyword evidence="3" id="KW-0732">Signal</keyword>
<dbReference type="InterPro" id="IPR053180">
    <property type="entry name" value="Ca-binding_acidic-repeat"/>
</dbReference>
<name>A0ABQ3HNT4_9ACTN</name>
<dbReference type="Pfam" id="PF03495">
    <property type="entry name" value="Binary_toxB"/>
    <property type="match status" value="1"/>
</dbReference>
<feature type="compositionally biased region" description="Basic and acidic residues" evidence="5">
    <location>
        <begin position="208"/>
        <end position="233"/>
    </location>
</feature>
<evidence type="ECO:0000259" key="6">
    <source>
        <dbReference type="Pfam" id="PF03495"/>
    </source>
</evidence>
<evidence type="ECO:0000256" key="4">
    <source>
        <dbReference type="ARBA" id="ARBA00022837"/>
    </source>
</evidence>
<evidence type="ECO:0000256" key="1">
    <source>
        <dbReference type="ARBA" id="ARBA00004613"/>
    </source>
</evidence>
<keyword evidence="2" id="KW-0964">Secreted</keyword>
<feature type="compositionally biased region" description="Basic and acidic residues" evidence="5">
    <location>
        <begin position="185"/>
        <end position="200"/>
    </location>
</feature>
<evidence type="ECO:0000256" key="3">
    <source>
        <dbReference type="ARBA" id="ARBA00022729"/>
    </source>
</evidence>
<dbReference type="Proteomes" id="UP000597341">
    <property type="component" value="Unassembled WGS sequence"/>
</dbReference>
<evidence type="ECO:0000256" key="2">
    <source>
        <dbReference type="ARBA" id="ARBA00022525"/>
    </source>
</evidence>
<feature type="region of interest" description="Disordered" evidence="5">
    <location>
        <begin position="20"/>
        <end position="119"/>
    </location>
</feature>
<feature type="domain" description="Protective antigen Ca-binding" evidence="6">
    <location>
        <begin position="146"/>
        <end position="215"/>
    </location>
</feature>
<comment type="caution">
    <text evidence="7">The sequence shown here is derived from an EMBL/GenBank/DDBJ whole genome shotgun (WGS) entry which is preliminary data.</text>
</comment>
<feature type="compositionally biased region" description="Basic and acidic residues" evidence="5">
    <location>
        <begin position="242"/>
        <end position="251"/>
    </location>
</feature>
<dbReference type="InterPro" id="IPR059100">
    <property type="entry name" value="TSP3_bac"/>
</dbReference>
<feature type="compositionally biased region" description="Basic and acidic residues" evidence="5">
    <location>
        <begin position="100"/>
        <end position="119"/>
    </location>
</feature>
<dbReference type="Pfam" id="PF18884">
    <property type="entry name" value="TSP3_bac"/>
    <property type="match status" value="2"/>
</dbReference>
<dbReference type="Gene3D" id="2.60.40.10">
    <property type="entry name" value="Immunoglobulins"/>
    <property type="match status" value="1"/>
</dbReference>
<dbReference type="InterPro" id="IPR035088">
    <property type="entry name" value="PA_Ca-bd"/>
</dbReference>
<reference evidence="8" key="1">
    <citation type="journal article" date="2019" name="Int. J. Syst. Evol. Microbiol.">
        <title>The Global Catalogue of Microorganisms (GCM) 10K type strain sequencing project: providing services to taxonomists for standard genome sequencing and annotation.</title>
        <authorList>
            <consortium name="The Broad Institute Genomics Platform"/>
            <consortium name="The Broad Institute Genome Sequencing Center for Infectious Disease"/>
            <person name="Wu L."/>
            <person name="Ma J."/>
        </authorList>
    </citation>
    <scope>NUCLEOTIDE SEQUENCE [LARGE SCALE GENOMIC DNA]</scope>
    <source>
        <strain evidence="8">CGMCC 1.12791</strain>
    </source>
</reference>
<gene>
    <name evidence="7" type="ORF">GCM10011376_30160</name>
</gene>
<dbReference type="Gene3D" id="3.90.182.10">
    <property type="entry name" value="Toxin - Anthrax Protective Antigen,domain 1"/>
    <property type="match status" value="1"/>
</dbReference>
<evidence type="ECO:0000256" key="5">
    <source>
        <dbReference type="SAM" id="MobiDB-lite"/>
    </source>
</evidence>
<protein>
    <recommendedName>
        <fullName evidence="6">Protective antigen Ca-binding domain-containing protein</fullName>
    </recommendedName>
</protein>
<proteinExistence type="predicted"/>
<dbReference type="EMBL" id="BNAD01000010">
    <property type="protein sequence ID" value="GHE18406.1"/>
    <property type="molecule type" value="Genomic_DNA"/>
</dbReference>
<keyword evidence="4" id="KW-0106">Calcium</keyword>
<comment type="subcellular location">
    <subcellularLocation>
        <location evidence="1">Secreted</location>
    </subcellularLocation>
</comment>
<evidence type="ECO:0000313" key="8">
    <source>
        <dbReference type="Proteomes" id="UP000597341"/>
    </source>
</evidence>
<feature type="compositionally biased region" description="Low complexity" evidence="5">
    <location>
        <begin position="67"/>
        <end position="78"/>
    </location>
</feature>
<feature type="region of interest" description="Disordered" evidence="5">
    <location>
        <begin position="145"/>
        <end position="251"/>
    </location>
</feature>
<dbReference type="InterPro" id="IPR013783">
    <property type="entry name" value="Ig-like_fold"/>
</dbReference>
<evidence type="ECO:0000313" key="7">
    <source>
        <dbReference type="EMBL" id="GHE18406.1"/>
    </source>
</evidence>
<dbReference type="PANTHER" id="PTHR37467">
    <property type="entry name" value="EXPORTED CALCIUM-BINDING GLYCOPROTEIN-RELATED"/>
    <property type="match status" value="1"/>
</dbReference>
<organism evidence="7 8">
    <name type="scientific">Nocardioides flavus</name>
    <name type="common">ex Wang et al. 2016</name>
    <dbReference type="NCBI Taxonomy" id="2058780"/>
    <lineage>
        <taxon>Bacteria</taxon>
        <taxon>Bacillati</taxon>
        <taxon>Actinomycetota</taxon>
        <taxon>Actinomycetes</taxon>
        <taxon>Propionibacteriales</taxon>
        <taxon>Nocardioidaceae</taxon>
        <taxon>Nocardioides</taxon>
    </lineage>
</organism>
<accession>A0ABQ3HNT4</accession>